<keyword evidence="4 7" id="KW-0812">Transmembrane</keyword>
<dbReference type="Proteomes" id="UP000434044">
    <property type="component" value="Unassembled WGS sequence"/>
</dbReference>
<feature type="transmembrane region" description="Helical" evidence="7">
    <location>
        <begin position="122"/>
        <end position="144"/>
    </location>
</feature>
<dbReference type="OrthoDB" id="8538786at2"/>
<dbReference type="PANTHER" id="PTHR30250:SF10">
    <property type="entry name" value="LIPOPOLYSACCHARIDE BIOSYNTHESIS PROTEIN WZXC"/>
    <property type="match status" value="1"/>
</dbReference>
<comment type="caution">
    <text evidence="8">The sequence shown here is derived from an EMBL/GenBank/DDBJ whole genome shotgun (WGS) entry which is preliminary data.</text>
</comment>
<dbReference type="Pfam" id="PF13440">
    <property type="entry name" value="Polysacc_synt_3"/>
    <property type="match status" value="1"/>
</dbReference>
<gene>
    <name evidence="8" type="ORF">GJ668_08810</name>
</gene>
<feature type="transmembrane region" description="Helical" evidence="7">
    <location>
        <begin position="388"/>
        <end position="411"/>
    </location>
</feature>
<evidence type="ECO:0000256" key="3">
    <source>
        <dbReference type="ARBA" id="ARBA00022475"/>
    </source>
</evidence>
<feature type="transmembrane region" description="Helical" evidence="7">
    <location>
        <begin position="30"/>
        <end position="48"/>
    </location>
</feature>
<keyword evidence="3" id="KW-1003">Cell membrane</keyword>
<feature type="transmembrane region" description="Helical" evidence="7">
    <location>
        <begin position="364"/>
        <end position="382"/>
    </location>
</feature>
<evidence type="ECO:0000313" key="9">
    <source>
        <dbReference type="Proteomes" id="UP000434044"/>
    </source>
</evidence>
<feature type="transmembrane region" description="Helical" evidence="7">
    <location>
        <begin position="296"/>
        <end position="315"/>
    </location>
</feature>
<dbReference type="EMBL" id="WNKT01000015">
    <property type="protein sequence ID" value="MTW21198.1"/>
    <property type="molecule type" value="Genomic_DNA"/>
</dbReference>
<feature type="transmembrane region" description="Helical" evidence="7">
    <location>
        <begin position="156"/>
        <end position="177"/>
    </location>
</feature>
<proteinExistence type="inferred from homology"/>
<evidence type="ECO:0000256" key="6">
    <source>
        <dbReference type="ARBA" id="ARBA00023136"/>
    </source>
</evidence>
<sequence length="517" mass="57416">MSEPKRQPEKYQNLSGEVIRGAAWMVSMRWVMRLIGLGSTVVLARLLAPEDFGLIAMVALVTGFLTIFADAGVELAVIRLPELTPVHLNTAWTIRLILKTIIALAIISVADPAAQFFAEDRLYPILLVSAGTVFIDAFGNMASATFRQQLLFRKDFIYNLIPRAIGAVATIILAIIFRNYWALVIGTIFATLSRIVTGYVMSDNRPSLSLQARKDILGFSLWIMIRDLANFFRTQFDQLIIARYFGAQTLGPYYLAGDVANMLSSELVQPLGRALLPGYAKVANDKERLQRSYRRVVGAFATFTLPITMALAFVAEDFVTIVFGPKWIEVIPLLQILIIGAAASNISSAAGPLLMALGKAREVSLIRVGEVMLLAFTLWFAAQFGESITAIAWAKTTTSLLFLPLMLYIGAGNLAKLFEISHAFIRPLIATSIMVAAMIVFHQDSLSAFLRTGLDLMIGGFVYIISILFLWRLSKHEAGIEFELVEYFSKRFPLFGTALYFVTGYSLDKKNFYRNLH</sequence>
<reference evidence="8 9" key="1">
    <citation type="submission" date="2019-11" db="EMBL/GenBank/DDBJ databases">
        <title>Whole-genome sequence of the anaerobic purple sulfur bacterium Allochromatium palmeri DSM 15591.</title>
        <authorList>
            <person name="Kyndt J.A."/>
            <person name="Meyer T.E."/>
        </authorList>
    </citation>
    <scope>NUCLEOTIDE SEQUENCE [LARGE SCALE GENOMIC DNA]</scope>
    <source>
        <strain evidence="8 9">DSM 15591</strain>
    </source>
</reference>
<dbReference type="InterPro" id="IPR050833">
    <property type="entry name" value="Poly_Biosynth_Transport"/>
</dbReference>
<dbReference type="RefSeq" id="WP_155449786.1">
    <property type="nucleotide sequence ID" value="NZ_WNKT01000015.1"/>
</dbReference>
<dbReference type="AlphaFoldDB" id="A0A6N8ED14"/>
<feature type="transmembrane region" description="Helical" evidence="7">
    <location>
        <begin position="423"/>
        <end position="442"/>
    </location>
</feature>
<evidence type="ECO:0000256" key="1">
    <source>
        <dbReference type="ARBA" id="ARBA00004651"/>
    </source>
</evidence>
<accession>A0A6N8ED14</accession>
<dbReference type="GO" id="GO:0005886">
    <property type="term" value="C:plasma membrane"/>
    <property type="evidence" value="ECO:0007669"/>
    <property type="project" value="UniProtKB-SubCell"/>
</dbReference>
<feature type="transmembrane region" description="Helical" evidence="7">
    <location>
        <begin position="54"/>
        <end position="80"/>
    </location>
</feature>
<feature type="transmembrane region" description="Helical" evidence="7">
    <location>
        <begin position="92"/>
        <end position="110"/>
    </location>
</feature>
<comment type="subcellular location">
    <subcellularLocation>
        <location evidence="1">Cell membrane</location>
        <topology evidence="1">Multi-pass membrane protein</topology>
    </subcellularLocation>
</comment>
<evidence type="ECO:0000313" key="8">
    <source>
        <dbReference type="EMBL" id="MTW21198.1"/>
    </source>
</evidence>
<protein>
    <submittedName>
        <fullName evidence="8">Oligosaccharide flippase family protein</fullName>
    </submittedName>
</protein>
<evidence type="ECO:0000256" key="7">
    <source>
        <dbReference type="SAM" id="Phobius"/>
    </source>
</evidence>
<keyword evidence="9" id="KW-1185">Reference proteome</keyword>
<dbReference type="CDD" id="cd13127">
    <property type="entry name" value="MATE_tuaB_like"/>
    <property type="match status" value="1"/>
</dbReference>
<evidence type="ECO:0000256" key="4">
    <source>
        <dbReference type="ARBA" id="ARBA00022692"/>
    </source>
</evidence>
<evidence type="ECO:0000256" key="2">
    <source>
        <dbReference type="ARBA" id="ARBA00007430"/>
    </source>
</evidence>
<keyword evidence="6 7" id="KW-0472">Membrane</keyword>
<feature type="transmembrane region" description="Helical" evidence="7">
    <location>
        <begin position="335"/>
        <end position="357"/>
    </location>
</feature>
<feature type="transmembrane region" description="Helical" evidence="7">
    <location>
        <begin position="448"/>
        <end position="471"/>
    </location>
</feature>
<evidence type="ECO:0000256" key="5">
    <source>
        <dbReference type="ARBA" id="ARBA00022989"/>
    </source>
</evidence>
<dbReference type="PANTHER" id="PTHR30250">
    <property type="entry name" value="PST FAMILY PREDICTED COLANIC ACID TRANSPORTER"/>
    <property type="match status" value="1"/>
</dbReference>
<name>A0A6N8ED14_9GAMM</name>
<organism evidence="8 9">
    <name type="scientific">Allochromatium palmeri</name>
    <dbReference type="NCBI Taxonomy" id="231048"/>
    <lineage>
        <taxon>Bacteria</taxon>
        <taxon>Pseudomonadati</taxon>
        <taxon>Pseudomonadota</taxon>
        <taxon>Gammaproteobacteria</taxon>
        <taxon>Chromatiales</taxon>
        <taxon>Chromatiaceae</taxon>
        <taxon>Allochromatium</taxon>
    </lineage>
</organism>
<keyword evidence="5 7" id="KW-1133">Transmembrane helix</keyword>
<feature type="transmembrane region" description="Helical" evidence="7">
    <location>
        <begin position="183"/>
        <end position="201"/>
    </location>
</feature>
<comment type="similarity">
    <text evidence="2">Belongs to the polysaccharide synthase family.</text>
</comment>